<dbReference type="EC" id="2.7.7.101" evidence="12"/>
<comment type="subunit">
    <text evidence="12">Monomer. Interacts with DnaB.</text>
</comment>
<evidence type="ECO:0000313" key="15">
    <source>
        <dbReference type="EMBL" id="GGX45440.1"/>
    </source>
</evidence>
<dbReference type="InterPro" id="IPR006171">
    <property type="entry name" value="TOPRIM_dom"/>
</dbReference>
<evidence type="ECO:0000256" key="5">
    <source>
        <dbReference type="ARBA" id="ARBA00022705"/>
    </source>
</evidence>
<dbReference type="PANTHER" id="PTHR30313:SF2">
    <property type="entry name" value="DNA PRIMASE"/>
    <property type="match status" value="1"/>
</dbReference>
<accession>A0A918K3N0</accession>
<keyword evidence="8 12" id="KW-0862">Zinc</keyword>
<dbReference type="InterPro" id="IPR002694">
    <property type="entry name" value="Znf_CHC2"/>
</dbReference>
<comment type="function">
    <text evidence="12">RNA polymerase that catalyzes the synthesis of short RNA molecules used as primers for DNA polymerase during DNA replication.</text>
</comment>
<comment type="cofactor">
    <cofactor evidence="12">
        <name>Zn(2+)</name>
        <dbReference type="ChEBI" id="CHEBI:29105"/>
    </cofactor>
    <text evidence="12">Binds 1 zinc ion per monomer.</text>
</comment>
<dbReference type="FunFam" id="3.90.580.10:FF:000001">
    <property type="entry name" value="DNA primase"/>
    <property type="match status" value="1"/>
</dbReference>
<evidence type="ECO:0000256" key="8">
    <source>
        <dbReference type="ARBA" id="ARBA00022833"/>
    </source>
</evidence>
<dbReference type="RefSeq" id="WP_189607444.1">
    <property type="nucleotide sequence ID" value="NZ_BMXR01000002.1"/>
</dbReference>
<evidence type="ECO:0000256" key="4">
    <source>
        <dbReference type="ARBA" id="ARBA00022695"/>
    </source>
</evidence>
<evidence type="ECO:0000256" key="13">
    <source>
        <dbReference type="SAM" id="MobiDB-lite"/>
    </source>
</evidence>
<dbReference type="PROSITE" id="PS50880">
    <property type="entry name" value="TOPRIM"/>
    <property type="match status" value="1"/>
</dbReference>
<dbReference type="GO" id="GO:1990077">
    <property type="term" value="C:primosome complex"/>
    <property type="evidence" value="ECO:0007669"/>
    <property type="project" value="UniProtKB-KW"/>
</dbReference>
<dbReference type="InterPro" id="IPR036977">
    <property type="entry name" value="DNA_primase_Znf_CHC2"/>
</dbReference>
<dbReference type="Gene3D" id="3.90.980.10">
    <property type="entry name" value="DNA primase, catalytic core, N-terminal domain"/>
    <property type="match status" value="1"/>
</dbReference>
<evidence type="ECO:0000256" key="10">
    <source>
        <dbReference type="ARBA" id="ARBA00023125"/>
    </source>
</evidence>
<reference evidence="15" key="2">
    <citation type="submission" date="2020-09" db="EMBL/GenBank/DDBJ databases">
        <authorList>
            <person name="Sun Q."/>
            <person name="Kim S."/>
        </authorList>
    </citation>
    <scope>NUCLEOTIDE SEQUENCE</scope>
    <source>
        <strain evidence="15">KCTC 22169</strain>
    </source>
</reference>
<dbReference type="SUPFAM" id="SSF57783">
    <property type="entry name" value="Zinc beta-ribbon"/>
    <property type="match status" value="1"/>
</dbReference>
<dbReference type="InterPro" id="IPR034151">
    <property type="entry name" value="TOPRIM_DnaG_bac"/>
</dbReference>
<keyword evidence="6 12" id="KW-0479">Metal-binding</keyword>
<keyword evidence="11 12" id="KW-0804">Transcription</keyword>
<evidence type="ECO:0000256" key="9">
    <source>
        <dbReference type="ARBA" id="ARBA00022842"/>
    </source>
</evidence>
<dbReference type="Pfam" id="PF10410">
    <property type="entry name" value="DnaB_bind"/>
    <property type="match status" value="1"/>
</dbReference>
<dbReference type="InterPro" id="IPR019475">
    <property type="entry name" value="DNA_primase_DnaB-bd"/>
</dbReference>
<dbReference type="Gene3D" id="1.20.50.20">
    <property type="entry name" value="DnaG, RNA polymerase domain, helical bundle"/>
    <property type="match status" value="1"/>
</dbReference>
<feature type="compositionally biased region" description="Basic and acidic residues" evidence="13">
    <location>
        <begin position="97"/>
        <end position="108"/>
    </location>
</feature>
<dbReference type="Pfam" id="PF08275">
    <property type="entry name" value="DNAG_N"/>
    <property type="match status" value="1"/>
</dbReference>
<dbReference type="HAMAP" id="MF_00974">
    <property type="entry name" value="DNA_primase_DnaG"/>
    <property type="match status" value="1"/>
</dbReference>
<evidence type="ECO:0000256" key="7">
    <source>
        <dbReference type="ARBA" id="ARBA00022771"/>
    </source>
</evidence>
<dbReference type="Pfam" id="PF01807">
    <property type="entry name" value="Zn_ribbon_DnaG"/>
    <property type="match status" value="1"/>
</dbReference>
<dbReference type="Gene3D" id="3.40.1360.10">
    <property type="match status" value="1"/>
</dbReference>
<keyword evidence="2 12" id="KW-0639">Primosome</keyword>
<evidence type="ECO:0000256" key="1">
    <source>
        <dbReference type="ARBA" id="ARBA00022478"/>
    </source>
</evidence>
<protein>
    <recommendedName>
        <fullName evidence="12">DNA primase</fullName>
        <ecNumber evidence="12">2.7.7.101</ecNumber>
    </recommendedName>
</protein>
<feature type="zinc finger region" description="CHC2-type" evidence="12">
    <location>
        <begin position="40"/>
        <end position="64"/>
    </location>
</feature>
<evidence type="ECO:0000256" key="3">
    <source>
        <dbReference type="ARBA" id="ARBA00022679"/>
    </source>
</evidence>
<keyword evidence="7 12" id="KW-0863">Zinc-finger</keyword>
<evidence type="ECO:0000256" key="2">
    <source>
        <dbReference type="ARBA" id="ARBA00022515"/>
    </source>
</evidence>
<keyword evidence="4 12" id="KW-0548">Nucleotidyltransferase</keyword>
<dbReference type="Proteomes" id="UP000626148">
    <property type="component" value="Unassembled WGS sequence"/>
</dbReference>
<dbReference type="Gene3D" id="3.90.580.10">
    <property type="entry name" value="Zinc finger, CHC2-type domain"/>
    <property type="match status" value="1"/>
</dbReference>
<evidence type="ECO:0000256" key="6">
    <source>
        <dbReference type="ARBA" id="ARBA00022723"/>
    </source>
</evidence>
<evidence type="ECO:0000256" key="12">
    <source>
        <dbReference type="HAMAP-Rule" id="MF_00974"/>
    </source>
</evidence>
<dbReference type="Pfam" id="PF13662">
    <property type="entry name" value="Toprim_4"/>
    <property type="match status" value="1"/>
</dbReference>
<dbReference type="GO" id="GO:0008270">
    <property type="term" value="F:zinc ion binding"/>
    <property type="evidence" value="ECO:0007669"/>
    <property type="project" value="UniProtKB-UniRule"/>
</dbReference>
<dbReference type="CDD" id="cd03364">
    <property type="entry name" value="TOPRIM_DnaG_primases"/>
    <property type="match status" value="1"/>
</dbReference>
<dbReference type="PANTHER" id="PTHR30313">
    <property type="entry name" value="DNA PRIMASE"/>
    <property type="match status" value="1"/>
</dbReference>
<dbReference type="SUPFAM" id="SSF56731">
    <property type="entry name" value="DNA primase core"/>
    <property type="match status" value="1"/>
</dbReference>
<dbReference type="InterPro" id="IPR006295">
    <property type="entry name" value="DNA_primase_DnaG"/>
</dbReference>
<reference evidence="15" key="1">
    <citation type="journal article" date="2014" name="Int. J. Syst. Evol. Microbiol.">
        <title>Complete genome sequence of Corynebacterium casei LMG S-19264T (=DSM 44701T), isolated from a smear-ripened cheese.</title>
        <authorList>
            <consortium name="US DOE Joint Genome Institute (JGI-PGF)"/>
            <person name="Walter F."/>
            <person name="Albersmeier A."/>
            <person name="Kalinowski J."/>
            <person name="Ruckert C."/>
        </authorList>
    </citation>
    <scope>NUCLEOTIDE SEQUENCE</scope>
    <source>
        <strain evidence="15">KCTC 22169</strain>
    </source>
</reference>
<keyword evidence="5 12" id="KW-0235">DNA replication</keyword>
<proteinExistence type="inferred from homology"/>
<dbReference type="InterPro" id="IPR050219">
    <property type="entry name" value="DnaG_primase"/>
</dbReference>
<dbReference type="Gene3D" id="1.10.860.10">
    <property type="entry name" value="DNAb Helicase, Chain A"/>
    <property type="match status" value="1"/>
</dbReference>
<dbReference type="GO" id="GO:0000428">
    <property type="term" value="C:DNA-directed RNA polymerase complex"/>
    <property type="evidence" value="ECO:0007669"/>
    <property type="project" value="UniProtKB-KW"/>
</dbReference>
<dbReference type="EMBL" id="BMXR01000002">
    <property type="protein sequence ID" value="GGX45440.1"/>
    <property type="molecule type" value="Genomic_DNA"/>
</dbReference>
<dbReference type="GO" id="GO:0006269">
    <property type="term" value="P:DNA replication, synthesis of primer"/>
    <property type="evidence" value="ECO:0007669"/>
    <property type="project" value="UniProtKB-UniRule"/>
</dbReference>
<evidence type="ECO:0000256" key="11">
    <source>
        <dbReference type="ARBA" id="ARBA00023163"/>
    </source>
</evidence>
<evidence type="ECO:0000313" key="16">
    <source>
        <dbReference type="Proteomes" id="UP000626148"/>
    </source>
</evidence>
<sequence>MAGLIPNDFIDDLLERTDIVEIIGHRVPLKKKGKDHWACCPFHNEKSPSFSVNSTKQFYYCFGCGASGTALKFLQEYERLSFPEAVEELARAAGVEVPREEQSPAQKEKQRRRRTLYDLMDSCTDYFGHQLYNHPSAPEAQQYVLGRGLSEEIVQRYRIGYAPSGWQNLIQHFASADQGREQLLATGMIIRNDNGREYDRFRHRLMFPIRDIRGRTIAFGGRVLTPDDKPKYLNSPETPIFHKGHELYGLYEARQALRNFDNIIIVEGYMDVVALAQHGVKNAVATLGTATSRTHVQRLFKLTPEIVFCFDGDEAGRRAALRALENTLSEIRDGQQARFLFLPEGEDPDTLVRKEGFEAFMRRVRQAQSLPDFLFQHLQTQADVSTLDGKARLASVARGWIDQVPEGVLHQLLLQQLSNLVGLPVDQILKSYEPVKPALPEQRRDSGSQPPDFPPDEAMPAYADPGYGAYEDPDGYEAPVRRKGLGVQFSIVHRCLAWLIRYPELARELDLERLTQVPEQEGKPLLTQVVKLLQEAPRADVYHAFDYLCQHGLRATLAPIAASDYLWLEEHAHGETDPVTLARTELEKLIGALTKRAPDAEYESLKQRIIFDRDPSVTKEEKQRFLELQKKRKL</sequence>
<dbReference type="GO" id="GO:0003899">
    <property type="term" value="F:DNA-directed RNA polymerase activity"/>
    <property type="evidence" value="ECO:0007669"/>
    <property type="project" value="UniProtKB-UniRule"/>
</dbReference>
<organism evidence="15 16">
    <name type="scientific">Saccharospirillum salsuginis</name>
    <dbReference type="NCBI Taxonomy" id="418750"/>
    <lineage>
        <taxon>Bacteria</taxon>
        <taxon>Pseudomonadati</taxon>
        <taxon>Pseudomonadota</taxon>
        <taxon>Gammaproteobacteria</taxon>
        <taxon>Oceanospirillales</taxon>
        <taxon>Saccharospirillaceae</taxon>
        <taxon>Saccharospirillum</taxon>
    </lineage>
</organism>
<feature type="domain" description="Toprim" evidence="14">
    <location>
        <begin position="261"/>
        <end position="343"/>
    </location>
</feature>
<dbReference type="NCBIfam" id="TIGR01391">
    <property type="entry name" value="dnaG"/>
    <property type="match status" value="1"/>
</dbReference>
<keyword evidence="9" id="KW-0460">Magnesium</keyword>
<comment type="catalytic activity">
    <reaction evidence="12">
        <text>ssDNA + n NTP = ssDNA/pppN(pN)n-1 hybrid + (n-1) diphosphate.</text>
        <dbReference type="EC" id="2.7.7.101"/>
    </reaction>
</comment>
<dbReference type="AlphaFoldDB" id="A0A918K3N0"/>
<dbReference type="FunFam" id="3.90.980.10:FF:000001">
    <property type="entry name" value="DNA primase"/>
    <property type="match status" value="1"/>
</dbReference>
<dbReference type="GO" id="GO:0005737">
    <property type="term" value="C:cytoplasm"/>
    <property type="evidence" value="ECO:0007669"/>
    <property type="project" value="TreeGrafter"/>
</dbReference>
<dbReference type="SMART" id="SM00400">
    <property type="entry name" value="ZnF_CHCC"/>
    <property type="match status" value="1"/>
</dbReference>
<keyword evidence="1 12" id="KW-0240">DNA-directed RNA polymerase</keyword>
<keyword evidence="10 12" id="KW-0238">DNA-binding</keyword>
<comment type="domain">
    <text evidence="12">Contains an N-terminal zinc-binding domain, a central core domain that contains the primase activity, and a C-terminal DnaB-binding domain.</text>
</comment>
<dbReference type="GO" id="GO:0003677">
    <property type="term" value="F:DNA binding"/>
    <property type="evidence" value="ECO:0007669"/>
    <property type="project" value="UniProtKB-KW"/>
</dbReference>
<name>A0A918K3N0_9GAMM</name>
<feature type="region of interest" description="Disordered" evidence="13">
    <location>
        <begin position="93"/>
        <end position="112"/>
    </location>
</feature>
<gene>
    <name evidence="12 15" type="primary">dnaG</name>
    <name evidence="15" type="ORF">GCM10007392_10560</name>
</gene>
<dbReference type="FunFam" id="3.40.1360.10:FF:000002">
    <property type="entry name" value="DNA primase"/>
    <property type="match status" value="1"/>
</dbReference>
<evidence type="ECO:0000259" key="14">
    <source>
        <dbReference type="PROSITE" id="PS50880"/>
    </source>
</evidence>
<comment type="caution">
    <text evidence="15">The sequence shown here is derived from an EMBL/GenBank/DDBJ whole genome shotgun (WGS) entry which is preliminary data.</text>
</comment>
<dbReference type="SUPFAM" id="SSF117023">
    <property type="entry name" value="DNA primase DnaG, C-terminal domain"/>
    <property type="match status" value="1"/>
</dbReference>
<keyword evidence="16" id="KW-1185">Reference proteome</keyword>
<comment type="similarity">
    <text evidence="12">Belongs to the DnaG primase family.</text>
</comment>
<dbReference type="InterPro" id="IPR016136">
    <property type="entry name" value="DNA_helicase_N/primase_C"/>
</dbReference>
<dbReference type="InterPro" id="IPR013264">
    <property type="entry name" value="DNAG_N"/>
</dbReference>
<dbReference type="InterPro" id="IPR037068">
    <property type="entry name" value="DNA_primase_core_N_sf"/>
</dbReference>
<dbReference type="SMART" id="SM00493">
    <property type="entry name" value="TOPRIM"/>
    <property type="match status" value="1"/>
</dbReference>
<dbReference type="InterPro" id="IPR030846">
    <property type="entry name" value="DnaG_bac"/>
</dbReference>
<feature type="region of interest" description="Disordered" evidence="13">
    <location>
        <begin position="438"/>
        <end position="475"/>
    </location>
</feature>
<keyword evidence="3 12" id="KW-0808">Transferase</keyword>